<evidence type="ECO:0000313" key="3">
    <source>
        <dbReference type="Proteomes" id="UP001287286"/>
    </source>
</evidence>
<organism evidence="2 3">
    <name type="scientific">Purpureocillium lilacinum</name>
    <name type="common">Paecilomyces lilacinus</name>
    <dbReference type="NCBI Taxonomy" id="33203"/>
    <lineage>
        <taxon>Eukaryota</taxon>
        <taxon>Fungi</taxon>
        <taxon>Dikarya</taxon>
        <taxon>Ascomycota</taxon>
        <taxon>Pezizomycotina</taxon>
        <taxon>Sordariomycetes</taxon>
        <taxon>Hypocreomycetidae</taxon>
        <taxon>Hypocreales</taxon>
        <taxon>Ophiocordycipitaceae</taxon>
        <taxon>Purpureocillium</taxon>
    </lineage>
</organism>
<proteinExistence type="predicted"/>
<dbReference type="EMBL" id="JAWRVI010000151">
    <property type="protein sequence ID" value="KAK4074426.1"/>
    <property type="molecule type" value="Genomic_DNA"/>
</dbReference>
<accession>A0ABR0BFC9</accession>
<evidence type="ECO:0000313" key="2">
    <source>
        <dbReference type="EMBL" id="KAK4074426.1"/>
    </source>
</evidence>
<reference evidence="2 3" key="1">
    <citation type="journal article" date="2024" name="Microbiol. Resour. Announc.">
        <title>Genome annotations for the ascomycete fungi Trichoderma harzianum, Trichoderma aggressivum, and Purpureocillium lilacinum.</title>
        <authorList>
            <person name="Beijen E.P.W."/>
            <person name="Ohm R.A."/>
        </authorList>
    </citation>
    <scope>NUCLEOTIDE SEQUENCE [LARGE SCALE GENOMIC DNA]</scope>
    <source>
        <strain evidence="2 3">CBS 150709</strain>
    </source>
</reference>
<name>A0ABR0BFC9_PURLI</name>
<protein>
    <submittedName>
        <fullName evidence="2">Uncharacterized protein</fullName>
    </submittedName>
</protein>
<gene>
    <name evidence="2" type="ORF">Purlil1_12966</name>
</gene>
<comment type="caution">
    <text evidence="2">The sequence shown here is derived from an EMBL/GenBank/DDBJ whole genome shotgun (WGS) entry which is preliminary data.</text>
</comment>
<dbReference type="Proteomes" id="UP001287286">
    <property type="component" value="Unassembled WGS sequence"/>
</dbReference>
<evidence type="ECO:0000256" key="1">
    <source>
        <dbReference type="SAM" id="MobiDB-lite"/>
    </source>
</evidence>
<feature type="region of interest" description="Disordered" evidence="1">
    <location>
        <begin position="221"/>
        <end position="253"/>
    </location>
</feature>
<sequence length="498" mass="56751">MQFKPDAQAQFDREIEVFAVVRELHFLSGKAPRLVKIDRQSRKLLFEYPRLHWSPLHKRAPRERLDESTLRGLKDLLYNAINELYDSNVAYPVRQDSIFLVKRSVGQSCRWGIFLGGWQLCTLRKQAGRTEWNEQRRLQLGQVDLIFDSLLAQARQQPHSSEDIECLPGCQADGGAGADLFFPSRPGEPVSNASERISRLPQAFDDRGYWVYERILSHTGATNTAHPPHHGPVARPSRPSRCPSARRKRLPQRSITVERQCDIDSVWIGAADLAAIRAPTDFRPPFLPHFSLNPATDLTIWPHGLDRANVRHIPLETFSTLHIIIPAAYEAVKGRVRQEMPRSHDKVYAMPRSYQEKAGGGRGCAEDESCAYQLSYTIPAEDLPQFWQSIVANANQAISLFQWRMLAYIDPGNVDMRSRWIAVGAQDYVANAGIPERDLDFNAKRYTYLSVLRDETLNSQKFGDKSFKSEYMWKDSNDKAKNIPSGYCMVQGVRGKTR</sequence>
<keyword evidence="3" id="KW-1185">Reference proteome</keyword>